<dbReference type="Proteomes" id="UP000054097">
    <property type="component" value="Unassembled WGS sequence"/>
</dbReference>
<accession>A0A0C3BE39</accession>
<organism evidence="1 2">
    <name type="scientific">Serendipita vermifera MAFF 305830</name>
    <dbReference type="NCBI Taxonomy" id="933852"/>
    <lineage>
        <taxon>Eukaryota</taxon>
        <taxon>Fungi</taxon>
        <taxon>Dikarya</taxon>
        <taxon>Basidiomycota</taxon>
        <taxon>Agaricomycotina</taxon>
        <taxon>Agaricomycetes</taxon>
        <taxon>Sebacinales</taxon>
        <taxon>Serendipitaceae</taxon>
        <taxon>Serendipita</taxon>
    </lineage>
</organism>
<dbReference type="HOGENOM" id="CLU_180191_1_0_1"/>
<sequence>MHPTCGHYNATKVLAILDCSQRQCRLSTAHPRHCHPCRCERYYGPDDERNRGKAAGYCPDCVRQSEMNARSRQ</sequence>
<proteinExistence type="predicted"/>
<protein>
    <submittedName>
        <fullName evidence="1">Uncharacterized protein</fullName>
    </submittedName>
</protein>
<dbReference type="OrthoDB" id="2840428at2759"/>
<dbReference type="EMBL" id="KN824284">
    <property type="protein sequence ID" value="KIM30409.1"/>
    <property type="molecule type" value="Genomic_DNA"/>
</dbReference>
<dbReference type="AlphaFoldDB" id="A0A0C3BE39"/>
<reference evidence="1 2" key="1">
    <citation type="submission" date="2014-04" db="EMBL/GenBank/DDBJ databases">
        <authorList>
            <consortium name="DOE Joint Genome Institute"/>
            <person name="Kuo A."/>
            <person name="Zuccaro A."/>
            <person name="Kohler A."/>
            <person name="Nagy L.G."/>
            <person name="Floudas D."/>
            <person name="Copeland A."/>
            <person name="Barry K.W."/>
            <person name="Cichocki N."/>
            <person name="Veneault-Fourrey C."/>
            <person name="LaButti K."/>
            <person name="Lindquist E.A."/>
            <person name="Lipzen A."/>
            <person name="Lundell T."/>
            <person name="Morin E."/>
            <person name="Murat C."/>
            <person name="Sun H."/>
            <person name="Tunlid A."/>
            <person name="Henrissat B."/>
            <person name="Grigoriev I.V."/>
            <person name="Hibbett D.S."/>
            <person name="Martin F."/>
            <person name="Nordberg H.P."/>
            <person name="Cantor M.N."/>
            <person name="Hua S.X."/>
        </authorList>
    </citation>
    <scope>NUCLEOTIDE SEQUENCE [LARGE SCALE GENOMIC DNA]</scope>
    <source>
        <strain evidence="1 2">MAFF 305830</strain>
    </source>
</reference>
<reference evidence="2" key="2">
    <citation type="submission" date="2015-01" db="EMBL/GenBank/DDBJ databases">
        <title>Evolutionary Origins and Diversification of the Mycorrhizal Mutualists.</title>
        <authorList>
            <consortium name="DOE Joint Genome Institute"/>
            <consortium name="Mycorrhizal Genomics Consortium"/>
            <person name="Kohler A."/>
            <person name="Kuo A."/>
            <person name="Nagy L.G."/>
            <person name="Floudas D."/>
            <person name="Copeland A."/>
            <person name="Barry K.W."/>
            <person name="Cichocki N."/>
            <person name="Veneault-Fourrey C."/>
            <person name="LaButti K."/>
            <person name="Lindquist E.A."/>
            <person name="Lipzen A."/>
            <person name="Lundell T."/>
            <person name="Morin E."/>
            <person name="Murat C."/>
            <person name="Riley R."/>
            <person name="Ohm R."/>
            <person name="Sun H."/>
            <person name="Tunlid A."/>
            <person name="Henrissat B."/>
            <person name="Grigoriev I.V."/>
            <person name="Hibbett D.S."/>
            <person name="Martin F."/>
        </authorList>
    </citation>
    <scope>NUCLEOTIDE SEQUENCE [LARGE SCALE GENOMIC DNA]</scope>
    <source>
        <strain evidence="2">MAFF 305830</strain>
    </source>
</reference>
<keyword evidence="2" id="KW-1185">Reference proteome</keyword>
<gene>
    <name evidence="1" type="ORF">M408DRAFT_285158</name>
</gene>
<evidence type="ECO:0000313" key="2">
    <source>
        <dbReference type="Proteomes" id="UP000054097"/>
    </source>
</evidence>
<evidence type="ECO:0000313" key="1">
    <source>
        <dbReference type="EMBL" id="KIM30409.1"/>
    </source>
</evidence>
<name>A0A0C3BE39_SERVB</name>